<sequence>MAEPEKPLTIQFIIPDFEVGVTNEPLSSESGEYGGAMEDMNRYLIGQPQKLDFDKVQKEFNDRLVEVLSLLSESKPVPNDFQVDKITFSVGVNLDGKVSILGSSGISVGSETGIQVTLARK</sequence>
<dbReference type="Proteomes" id="UP000217784">
    <property type="component" value="Unassembled WGS sequence"/>
</dbReference>
<accession>A0A2A2H1E4</accession>
<dbReference type="AlphaFoldDB" id="A0A2A2H1E4"/>
<evidence type="ECO:0000313" key="3">
    <source>
        <dbReference type="Proteomes" id="UP000217784"/>
    </source>
</evidence>
<dbReference type="OrthoDB" id="377768at2157"/>
<reference evidence="2 3" key="1">
    <citation type="journal article" date="2017" name="BMC Genomics">
        <title>Genomic analysis of methanogenic archaea reveals a shift towards energy conservation.</title>
        <authorList>
            <person name="Gilmore S.P."/>
            <person name="Henske J.K."/>
            <person name="Sexton J.A."/>
            <person name="Solomon K.V."/>
            <person name="Seppala S."/>
            <person name="Yoo J.I."/>
            <person name="Huyett L.M."/>
            <person name="Pressman A."/>
            <person name="Cogan J.Z."/>
            <person name="Kivenson V."/>
            <person name="Peng X."/>
            <person name="Tan Y."/>
            <person name="Valentine D.L."/>
            <person name="O'Malley M.A."/>
        </authorList>
    </citation>
    <scope>NUCLEOTIDE SEQUENCE [LARGE SCALE GENOMIC DNA]</scope>
    <source>
        <strain evidence="2 3">M.o.H.</strain>
    </source>
</reference>
<evidence type="ECO:0000259" key="1">
    <source>
        <dbReference type="Pfam" id="PF24393"/>
    </source>
</evidence>
<gene>
    <name evidence="2" type="ORF">ASJ80_07555</name>
</gene>
<name>A0A2A2H1E4_METBR</name>
<keyword evidence="3" id="KW-1185">Reference proteome</keyword>
<dbReference type="RefSeq" id="WP_069583816.1">
    <property type="nucleotide sequence ID" value="NZ_LMVM01000040.1"/>
</dbReference>
<dbReference type="EMBL" id="LMVM01000040">
    <property type="protein sequence ID" value="PAV03116.1"/>
    <property type="molecule type" value="Genomic_DNA"/>
</dbReference>
<dbReference type="Pfam" id="PF24393">
    <property type="entry name" value="Pepco"/>
    <property type="match status" value="1"/>
</dbReference>
<comment type="caution">
    <text evidence="2">The sequence shown here is derived from an EMBL/GenBank/DDBJ whole genome shotgun (WGS) entry which is preliminary data.</text>
</comment>
<protein>
    <recommendedName>
        <fullName evidence="1">Pepco domain-containing protein</fullName>
    </recommendedName>
</protein>
<evidence type="ECO:0000313" key="2">
    <source>
        <dbReference type="EMBL" id="PAV03116.1"/>
    </source>
</evidence>
<proteinExistence type="predicted"/>
<dbReference type="InterPro" id="IPR056947">
    <property type="entry name" value="Pepco_dom"/>
</dbReference>
<feature type="domain" description="Pepco" evidence="1">
    <location>
        <begin position="39"/>
        <end position="120"/>
    </location>
</feature>
<organism evidence="2 3">
    <name type="scientific">Methanobacterium bryantii</name>
    <dbReference type="NCBI Taxonomy" id="2161"/>
    <lineage>
        <taxon>Archaea</taxon>
        <taxon>Methanobacteriati</taxon>
        <taxon>Methanobacteriota</taxon>
        <taxon>Methanomada group</taxon>
        <taxon>Methanobacteria</taxon>
        <taxon>Methanobacteriales</taxon>
        <taxon>Methanobacteriaceae</taxon>
        <taxon>Methanobacterium</taxon>
    </lineage>
</organism>